<reference evidence="2 3" key="1">
    <citation type="submission" date="2019-01" db="EMBL/GenBank/DDBJ databases">
        <title>Genome sequence of the Antarctic species Gelidibacter gilvus ACAM 158(T).</title>
        <authorList>
            <person name="Bowman J.P."/>
        </authorList>
    </citation>
    <scope>NUCLEOTIDE SEQUENCE [LARGE SCALE GENOMIC DNA]</scope>
    <source>
        <strain evidence="2 3">IC158</strain>
    </source>
</reference>
<dbReference type="GO" id="GO:0016747">
    <property type="term" value="F:acyltransferase activity, transferring groups other than amino-acyl groups"/>
    <property type="evidence" value="ECO:0007669"/>
    <property type="project" value="InterPro"/>
</dbReference>
<comment type="caution">
    <text evidence="2">The sequence shown here is derived from an EMBL/GenBank/DDBJ whole genome shotgun (WGS) entry which is preliminary data.</text>
</comment>
<name>A0A4Q0XKH0_9FLAO</name>
<dbReference type="InterPro" id="IPR000182">
    <property type="entry name" value="GNAT_dom"/>
</dbReference>
<accession>A0A4Q0XKH0</accession>
<dbReference type="SUPFAM" id="SSF55729">
    <property type="entry name" value="Acyl-CoA N-acyltransferases (Nat)"/>
    <property type="match status" value="1"/>
</dbReference>
<gene>
    <name evidence="2" type="ORF">ESZ48_04425</name>
</gene>
<dbReference type="OrthoDB" id="9789605at2"/>
<dbReference type="EMBL" id="SDDZ01000002">
    <property type="protein sequence ID" value="RXJ51127.1"/>
    <property type="molecule type" value="Genomic_DNA"/>
</dbReference>
<sequence>MHDMFVEPRFIEQGYGILLVADFVHRIKREKYNKVTLDADPNAEEFHKEI</sequence>
<keyword evidence="2" id="KW-0808">Transferase</keyword>
<proteinExistence type="predicted"/>
<feature type="domain" description="N-acetyltransferase" evidence="1">
    <location>
        <begin position="2"/>
        <end position="48"/>
    </location>
</feature>
<evidence type="ECO:0000259" key="1">
    <source>
        <dbReference type="Pfam" id="PF13673"/>
    </source>
</evidence>
<dbReference type="Proteomes" id="UP000289792">
    <property type="component" value="Unassembled WGS sequence"/>
</dbReference>
<evidence type="ECO:0000313" key="3">
    <source>
        <dbReference type="Proteomes" id="UP000289792"/>
    </source>
</evidence>
<dbReference type="Gene3D" id="3.40.630.30">
    <property type="match status" value="1"/>
</dbReference>
<dbReference type="AlphaFoldDB" id="A0A4Q0XKH0"/>
<organism evidence="2 3">
    <name type="scientific">Gelidibacter gilvus</name>
    <dbReference type="NCBI Taxonomy" id="59602"/>
    <lineage>
        <taxon>Bacteria</taxon>
        <taxon>Pseudomonadati</taxon>
        <taxon>Bacteroidota</taxon>
        <taxon>Flavobacteriia</taxon>
        <taxon>Flavobacteriales</taxon>
        <taxon>Flavobacteriaceae</taxon>
        <taxon>Gelidibacter</taxon>
    </lineage>
</organism>
<dbReference type="Pfam" id="PF13673">
    <property type="entry name" value="Acetyltransf_10"/>
    <property type="match status" value="1"/>
</dbReference>
<dbReference type="InterPro" id="IPR016181">
    <property type="entry name" value="Acyl_CoA_acyltransferase"/>
</dbReference>
<protein>
    <submittedName>
        <fullName evidence="2">GNAT family N-acetyltransferase</fullName>
    </submittedName>
</protein>
<keyword evidence="3" id="KW-1185">Reference proteome</keyword>
<evidence type="ECO:0000313" key="2">
    <source>
        <dbReference type="EMBL" id="RXJ51127.1"/>
    </source>
</evidence>